<evidence type="ECO:0000256" key="3">
    <source>
        <dbReference type="ARBA" id="ARBA00038790"/>
    </source>
</evidence>
<dbReference type="Gene3D" id="3.10.20.70">
    <property type="entry name" value="Glutamine synthetase, N-terminal domain"/>
    <property type="match status" value="1"/>
</dbReference>
<dbReference type="GO" id="GO:0016020">
    <property type="term" value="C:membrane"/>
    <property type="evidence" value="ECO:0007669"/>
    <property type="project" value="TreeGrafter"/>
</dbReference>
<dbReference type="InterPro" id="IPR014746">
    <property type="entry name" value="Gln_synth/guanido_kin_cat_dom"/>
</dbReference>
<dbReference type="EMBL" id="CP151505">
    <property type="protein sequence ID" value="WZN62043.1"/>
    <property type="molecule type" value="Genomic_DNA"/>
</dbReference>
<evidence type="ECO:0000313" key="9">
    <source>
        <dbReference type="EMBL" id="WZN62043.1"/>
    </source>
</evidence>
<evidence type="ECO:0000256" key="1">
    <source>
        <dbReference type="ARBA" id="ARBA00009897"/>
    </source>
</evidence>
<dbReference type="AlphaFoldDB" id="A0AAX4P7G3"/>
<gene>
    <name evidence="9" type="ORF">HKI87_05g35790</name>
</gene>
<evidence type="ECO:0000256" key="2">
    <source>
        <dbReference type="ARBA" id="ARBA00037583"/>
    </source>
</evidence>
<dbReference type="InterPro" id="IPR008146">
    <property type="entry name" value="Gln_synth_cat_dom"/>
</dbReference>
<dbReference type="PANTHER" id="PTHR43407">
    <property type="entry name" value="GLUTAMINE SYNTHETASE"/>
    <property type="match status" value="1"/>
</dbReference>
<dbReference type="InterPro" id="IPR036651">
    <property type="entry name" value="Gln_synt_N_sf"/>
</dbReference>
<dbReference type="GO" id="GO:0004356">
    <property type="term" value="F:glutamine synthetase activity"/>
    <property type="evidence" value="ECO:0007669"/>
    <property type="project" value="InterPro"/>
</dbReference>
<sequence length="446" mass="49154">MAGGFDEDVALRLKEAHFIRFEFSDLHGISRSKVVSTRLLLSRSSTYDTSLAIYAGVLGMSLTSTPVMIPEVVGSGLRNTALKPQWNTLVLLPKSEDERYKTARVLCELDWEDGEALDAHPRTLCRRLLKELEDCHGYRLQGALEYEFSLGKLSDTCSGKFIPLWDERPTFSTFAFSRVQDMLYDLERDLAALGIMVNTMNLEYGRGQIEVTTTPVWGIDIADHAFTFRLLVKEFFARRGLHATFMCKPNEDPDGAANGGHFNHSLWGAAGNAFVSDGGGLSRDAEKWVSGILEHSKGLQALAAPTMSCYTRVRAWSWAPTHATFGEENRTAAIRAKVGGEKGTYLEWRAPSATASPYLVLAGALAAGMAGLQQGGTPVPVQGSAYESTAAPEAKSLPKTLHESLEALEADAILRGALGDRFVRWFLQVKRHELQDLDEDKFVFLL</sequence>
<dbReference type="Gene3D" id="3.30.590.10">
    <property type="entry name" value="Glutamine synthetase/guanido kinase, catalytic domain"/>
    <property type="match status" value="1"/>
</dbReference>
<dbReference type="Proteomes" id="UP001472866">
    <property type="component" value="Chromosome 05"/>
</dbReference>
<keyword evidence="10" id="KW-1185">Reference proteome</keyword>
<dbReference type="SMART" id="SM01230">
    <property type="entry name" value="Gln-synt_C"/>
    <property type="match status" value="1"/>
</dbReference>
<proteinExistence type="inferred from homology"/>
<evidence type="ECO:0000256" key="6">
    <source>
        <dbReference type="PROSITE-ProRule" id="PRU01331"/>
    </source>
</evidence>
<comment type="subunit">
    <text evidence="3">Dodecamer. Interacts with BFSP2 and VIM.</text>
</comment>
<comment type="similarity">
    <text evidence="1 6 7">Belongs to the glutamine synthetase family.</text>
</comment>
<reference evidence="9 10" key="1">
    <citation type="submission" date="2024-03" db="EMBL/GenBank/DDBJ databases">
        <title>Complete genome sequence of the green alga Chloropicon roscoffensis RCC1871.</title>
        <authorList>
            <person name="Lemieux C."/>
            <person name="Pombert J.-F."/>
            <person name="Otis C."/>
            <person name="Turmel M."/>
        </authorList>
    </citation>
    <scope>NUCLEOTIDE SEQUENCE [LARGE SCALE GENOMIC DNA]</scope>
    <source>
        <strain evidence="9 10">RCC1871</strain>
    </source>
</reference>
<organism evidence="9 10">
    <name type="scientific">Chloropicon roscoffensis</name>
    <dbReference type="NCBI Taxonomy" id="1461544"/>
    <lineage>
        <taxon>Eukaryota</taxon>
        <taxon>Viridiplantae</taxon>
        <taxon>Chlorophyta</taxon>
        <taxon>Chloropicophyceae</taxon>
        <taxon>Chloropicales</taxon>
        <taxon>Chloropicaceae</taxon>
        <taxon>Chloropicon</taxon>
    </lineage>
</organism>
<dbReference type="Pfam" id="PF00120">
    <property type="entry name" value="Gln-synt_C"/>
    <property type="match status" value="1"/>
</dbReference>
<name>A0AAX4P7G3_9CHLO</name>
<feature type="domain" description="GS catalytic" evidence="8">
    <location>
        <begin position="121"/>
        <end position="446"/>
    </location>
</feature>
<dbReference type="PROSITE" id="PS51987">
    <property type="entry name" value="GS_CATALYTIC"/>
    <property type="match status" value="1"/>
</dbReference>
<dbReference type="GO" id="GO:0006542">
    <property type="term" value="P:glutamine biosynthetic process"/>
    <property type="evidence" value="ECO:0007669"/>
    <property type="project" value="InterPro"/>
</dbReference>
<protein>
    <recommendedName>
        <fullName evidence="4">Lengsin</fullName>
    </recommendedName>
    <alternativeName>
        <fullName evidence="5">Glutamate-ammonia ligase domain-containing protein 1</fullName>
    </alternativeName>
</protein>
<dbReference type="PANTHER" id="PTHR43407:SF1">
    <property type="entry name" value="LENGSIN"/>
    <property type="match status" value="1"/>
</dbReference>
<accession>A0AAX4P7G3</accession>
<dbReference type="SUPFAM" id="SSF55931">
    <property type="entry name" value="Glutamine synthetase/guanido kinase"/>
    <property type="match status" value="1"/>
</dbReference>
<evidence type="ECO:0000259" key="8">
    <source>
        <dbReference type="PROSITE" id="PS51987"/>
    </source>
</evidence>
<evidence type="ECO:0000256" key="7">
    <source>
        <dbReference type="RuleBase" id="RU000384"/>
    </source>
</evidence>
<evidence type="ECO:0000256" key="4">
    <source>
        <dbReference type="ARBA" id="ARBA00039404"/>
    </source>
</evidence>
<dbReference type="SUPFAM" id="SSF54368">
    <property type="entry name" value="Glutamine synthetase, N-terminal domain"/>
    <property type="match status" value="1"/>
</dbReference>
<dbReference type="GO" id="GO:0005737">
    <property type="term" value="C:cytoplasm"/>
    <property type="evidence" value="ECO:0007669"/>
    <property type="project" value="TreeGrafter"/>
</dbReference>
<evidence type="ECO:0000313" key="10">
    <source>
        <dbReference type="Proteomes" id="UP001472866"/>
    </source>
</evidence>
<comment type="function">
    <text evidence="2">May act as a component of the cytoskeleton or as a chaperone for the reorganization of intermediate filament proteins during terminal differentiation in the lens. Does not seem to have enzymatic activity.</text>
</comment>
<evidence type="ECO:0000256" key="5">
    <source>
        <dbReference type="ARBA" id="ARBA00042675"/>
    </source>
</evidence>